<dbReference type="EMBL" id="BMFJ01000002">
    <property type="protein sequence ID" value="GGE41371.1"/>
    <property type="molecule type" value="Genomic_DNA"/>
</dbReference>
<sequence>MIPLYFAHGAGAGPTDPLLPALRARLGAGYAITAPDLGPPEPGEWARRMKADLTALPDGALLVGHSLGASHLLKCLAELGPAVRPRALVSLAAPLWGMPGWDANGFALPAWAPEALAHLPLRMFQSRDDEVVAFDHLAAWGRLLPHARLYPLDNQTHVFTGDLSAIAIAISEL</sequence>
<dbReference type="SUPFAM" id="SSF53474">
    <property type="entry name" value="alpha/beta-Hydrolases"/>
    <property type="match status" value="1"/>
</dbReference>
<evidence type="ECO:0000313" key="1">
    <source>
        <dbReference type="EMBL" id="GGE41371.1"/>
    </source>
</evidence>
<proteinExistence type="predicted"/>
<keyword evidence="2" id="KW-1185">Reference proteome</keyword>
<gene>
    <name evidence="1" type="ORF">GCM10011360_31060</name>
</gene>
<dbReference type="Pfam" id="PF06821">
    <property type="entry name" value="Ser_hydrolase"/>
    <property type="match status" value="1"/>
</dbReference>
<dbReference type="InterPro" id="IPR029058">
    <property type="entry name" value="AB_hydrolase_fold"/>
</dbReference>
<name>A0A917ACZ3_9RHOB</name>
<dbReference type="InterPro" id="IPR010662">
    <property type="entry name" value="RBBP9/YdeN"/>
</dbReference>
<protein>
    <submittedName>
        <fullName evidence="1">Alpha/beta hydrolase</fullName>
    </submittedName>
</protein>
<organism evidence="1 2">
    <name type="scientific">Primorskyibacter flagellatus</name>
    <dbReference type="NCBI Taxonomy" id="1387277"/>
    <lineage>
        <taxon>Bacteria</taxon>
        <taxon>Pseudomonadati</taxon>
        <taxon>Pseudomonadota</taxon>
        <taxon>Alphaproteobacteria</taxon>
        <taxon>Rhodobacterales</taxon>
        <taxon>Roseobacteraceae</taxon>
        <taxon>Primorskyibacter</taxon>
    </lineage>
</organism>
<dbReference type="Proteomes" id="UP000612855">
    <property type="component" value="Unassembled WGS sequence"/>
</dbReference>
<dbReference type="Gene3D" id="3.40.50.1820">
    <property type="entry name" value="alpha/beta hydrolase"/>
    <property type="match status" value="1"/>
</dbReference>
<dbReference type="RefSeq" id="WP_188478750.1">
    <property type="nucleotide sequence ID" value="NZ_BMFJ01000002.1"/>
</dbReference>
<dbReference type="AlphaFoldDB" id="A0A917ACZ3"/>
<reference evidence="2" key="1">
    <citation type="journal article" date="2019" name="Int. J. Syst. Evol. Microbiol.">
        <title>The Global Catalogue of Microorganisms (GCM) 10K type strain sequencing project: providing services to taxonomists for standard genome sequencing and annotation.</title>
        <authorList>
            <consortium name="The Broad Institute Genomics Platform"/>
            <consortium name="The Broad Institute Genome Sequencing Center for Infectious Disease"/>
            <person name="Wu L."/>
            <person name="Ma J."/>
        </authorList>
    </citation>
    <scope>NUCLEOTIDE SEQUENCE [LARGE SCALE GENOMIC DNA]</scope>
    <source>
        <strain evidence="2">CGMCC 1.12664</strain>
    </source>
</reference>
<evidence type="ECO:0000313" key="2">
    <source>
        <dbReference type="Proteomes" id="UP000612855"/>
    </source>
</evidence>
<keyword evidence="1" id="KW-0378">Hydrolase</keyword>
<dbReference type="GO" id="GO:0016787">
    <property type="term" value="F:hydrolase activity"/>
    <property type="evidence" value="ECO:0007669"/>
    <property type="project" value="UniProtKB-KW"/>
</dbReference>
<accession>A0A917ACZ3</accession>
<comment type="caution">
    <text evidence="1">The sequence shown here is derived from an EMBL/GenBank/DDBJ whole genome shotgun (WGS) entry which is preliminary data.</text>
</comment>